<dbReference type="SUPFAM" id="SSF56719">
    <property type="entry name" value="Type II DNA topoisomerase"/>
    <property type="match status" value="1"/>
</dbReference>
<keyword evidence="4 8" id="KW-0799">Topoisomerase</keyword>
<dbReference type="InterPro" id="IPR013758">
    <property type="entry name" value="Topo_IIA_A/C_ab"/>
</dbReference>
<dbReference type="NCBIfam" id="NF004044">
    <property type="entry name" value="PRK05561.1"/>
    <property type="match status" value="1"/>
</dbReference>
<dbReference type="Pfam" id="PF03989">
    <property type="entry name" value="DNA_gyraseA_C"/>
    <property type="match status" value="2"/>
</dbReference>
<dbReference type="Proteomes" id="UP000290243">
    <property type="component" value="Chromosome"/>
</dbReference>
<protein>
    <recommendedName>
        <fullName evidence="2">DNA topoisomerase (ATP-hydrolyzing)</fullName>
        <ecNumber evidence="2">5.6.2.2</ecNumber>
    </recommendedName>
</protein>
<dbReference type="InterPro" id="IPR005741">
    <property type="entry name" value="TopoIV_A_Gpos"/>
</dbReference>
<keyword evidence="5 8" id="KW-0238">DNA-binding</keyword>
<evidence type="ECO:0000313" key="11">
    <source>
        <dbReference type="Proteomes" id="UP000290243"/>
    </source>
</evidence>
<keyword evidence="3" id="KW-1003">Cell membrane</keyword>
<evidence type="ECO:0000256" key="5">
    <source>
        <dbReference type="ARBA" id="ARBA00023125"/>
    </source>
</evidence>
<dbReference type="GO" id="GO:0003677">
    <property type="term" value="F:DNA binding"/>
    <property type="evidence" value="ECO:0007669"/>
    <property type="project" value="UniProtKB-UniRule"/>
</dbReference>
<keyword evidence="7 8" id="KW-0413">Isomerase</keyword>
<evidence type="ECO:0000256" key="1">
    <source>
        <dbReference type="ARBA" id="ARBA00000185"/>
    </source>
</evidence>
<dbReference type="SMART" id="SM00434">
    <property type="entry name" value="TOP4c"/>
    <property type="match status" value="1"/>
</dbReference>
<dbReference type="InterPro" id="IPR013757">
    <property type="entry name" value="Topo_IIA_A_a_sf"/>
</dbReference>
<dbReference type="EMBL" id="LR215037">
    <property type="protein sequence ID" value="VEU75669.1"/>
    <property type="molecule type" value="Genomic_DNA"/>
</dbReference>
<dbReference type="InterPro" id="IPR013760">
    <property type="entry name" value="Topo_IIA-like_dom_sf"/>
</dbReference>
<dbReference type="PROSITE" id="PS52040">
    <property type="entry name" value="TOPO_IIA"/>
    <property type="match status" value="1"/>
</dbReference>
<evidence type="ECO:0000256" key="8">
    <source>
        <dbReference type="PROSITE-ProRule" id="PRU01384"/>
    </source>
</evidence>
<dbReference type="SUPFAM" id="SSF101904">
    <property type="entry name" value="GyrA/ParC C-terminal domain-like"/>
    <property type="match status" value="1"/>
</dbReference>
<dbReference type="AlphaFoldDB" id="A0A449B519"/>
<dbReference type="Pfam" id="PF00521">
    <property type="entry name" value="DNA_topoisoIV"/>
    <property type="match status" value="1"/>
</dbReference>
<dbReference type="EC" id="5.6.2.2" evidence="2"/>
<dbReference type="Gene3D" id="1.10.268.10">
    <property type="entry name" value="Topoisomerase, domain 3"/>
    <property type="match status" value="1"/>
</dbReference>
<dbReference type="InterPro" id="IPR002205">
    <property type="entry name" value="Topo_IIA_dom_A"/>
</dbReference>
<dbReference type="NCBIfam" id="TIGR01061">
    <property type="entry name" value="parC_Gpos"/>
    <property type="match status" value="1"/>
</dbReference>
<dbReference type="InterPro" id="IPR050220">
    <property type="entry name" value="Type_II_DNA_Topoisomerases"/>
</dbReference>
<comment type="catalytic activity">
    <reaction evidence="1 8">
        <text>ATP-dependent breakage, passage and rejoining of double-stranded DNA.</text>
        <dbReference type="EC" id="5.6.2.2"/>
    </reaction>
</comment>
<dbReference type="GO" id="GO:0006265">
    <property type="term" value="P:DNA topological change"/>
    <property type="evidence" value="ECO:0007669"/>
    <property type="project" value="UniProtKB-UniRule"/>
</dbReference>
<dbReference type="Gene3D" id="2.120.10.90">
    <property type="entry name" value="DNA gyrase/topoisomerase IV, subunit A, C-terminal"/>
    <property type="match status" value="1"/>
</dbReference>
<keyword evidence="6" id="KW-0472">Membrane</keyword>
<evidence type="ECO:0000256" key="7">
    <source>
        <dbReference type="ARBA" id="ARBA00023235"/>
    </source>
</evidence>
<gene>
    <name evidence="10" type="primary">gyrA</name>
    <name evidence="10" type="ORF">NCTC10168_00597</name>
</gene>
<feature type="active site" description="O-(5'-phospho-DNA)-tyrosine intermediate" evidence="8">
    <location>
        <position position="130"/>
    </location>
</feature>
<dbReference type="Gene3D" id="3.30.1360.40">
    <property type="match status" value="1"/>
</dbReference>
<dbReference type="Gene3D" id="3.90.199.10">
    <property type="entry name" value="Topoisomerase II, domain 5"/>
    <property type="match status" value="1"/>
</dbReference>
<dbReference type="GO" id="GO:0009330">
    <property type="term" value="C:DNA topoisomerase type II (double strand cut, ATP-hydrolyzing) complex"/>
    <property type="evidence" value="ECO:0007669"/>
    <property type="project" value="TreeGrafter"/>
</dbReference>
<dbReference type="PANTHER" id="PTHR43493">
    <property type="entry name" value="DNA GYRASE/TOPOISOMERASE SUBUNIT A"/>
    <property type="match status" value="1"/>
</dbReference>
<dbReference type="RefSeq" id="WP_129646968.1">
    <property type="nucleotide sequence ID" value="NZ_LR215037.1"/>
</dbReference>
<dbReference type="OrthoDB" id="9806486at2"/>
<dbReference type="GO" id="GO:0005694">
    <property type="term" value="C:chromosome"/>
    <property type="evidence" value="ECO:0007669"/>
    <property type="project" value="InterPro"/>
</dbReference>
<reference evidence="10 11" key="1">
    <citation type="submission" date="2019-01" db="EMBL/GenBank/DDBJ databases">
        <authorList>
            <consortium name="Pathogen Informatics"/>
        </authorList>
    </citation>
    <scope>NUCLEOTIDE SEQUENCE [LARGE SCALE GENOMIC DNA]</scope>
    <source>
        <strain evidence="10 11">NCTC10168</strain>
    </source>
</reference>
<dbReference type="GO" id="GO:0005737">
    <property type="term" value="C:cytoplasm"/>
    <property type="evidence" value="ECO:0007669"/>
    <property type="project" value="TreeGrafter"/>
</dbReference>
<sequence length="863" mass="98437">MDKNKQNKLDNLLSKIIKENIDSIMSDRFSKYSKYVIQQRALPDVRDGLKPVQRRILYSMFDLGLQYNKPYKKSARVVGDVIGKYHPHGDSSIYDAMVRMAQDWKMGYKLLDMHGNVGSIDDDPAAAMRYTEARLAEISDYIIGDINKQTVKFAPNFDDSEKEPIVLPSLIPNLLVNGAVGIASGFATDMPPHNLNEVLDGAILKIKNPDAPFSKLFKIIKGPDFPTGGAIYGTSGIYEAFEKGKGKITLISKYKEYDDNKFSYIEIYEIPYGVIKSKLVHDIDVIISKNDVNGLLEVKDQSDRNGISILITLDKNANKEAVLNYLLAKTEMKIFYNYNNVVIENNSPKVLNLNQLLEAYLKHVKDIKIKTINFDLVKFKARLEIVLGFLKVSEITDKVIKVIRESENSKQGVISNLISTFDFTLNQATAIAELRLYKLSKTDKQAFLIEKEELEKNIRRCKLLLDNEEEFNKYLISVFEEIKKKFGRPRLTTIYEEEFKGQINLEDLVKEEEVFVSVTKNGYLKRTTTKVFESNDISNFALKQEDQILFYNKTNTLNNLLIFTSFGNYCIVPTYKISESKWKDFGVHLSDFVELLSNEEIVSVIDVNDFNVNNYVTLFSKEGQGKRVILSDFKVSRMNKTFTAIKLRENDKLIGAELTNGLKDVLLITKRGLANLYSENDVQIYGTKSNGTKSCYMPPIDELVSFACVENDEIITLIANNSLIKRINVNTINKVSKKNLGKPIFPQLKTKQIIVNNSFVFNKDLDKMIIQKDNENYSLVEENIKNYPITTIDEGFSKIKENDILSISIINNKISGNIKSNKIEYSQSTTKEKEIIKKAQEEINVLDMDIDAILAKFVKDKKK</sequence>
<evidence type="ECO:0000259" key="9">
    <source>
        <dbReference type="PROSITE" id="PS52040"/>
    </source>
</evidence>
<accession>A0A449B519</accession>
<evidence type="ECO:0000256" key="2">
    <source>
        <dbReference type="ARBA" id="ARBA00012895"/>
    </source>
</evidence>
<keyword evidence="11" id="KW-1185">Reference proteome</keyword>
<dbReference type="KEGG" id="mmau:NCTC10168_00597"/>
<dbReference type="InterPro" id="IPR035516">
    <property type="entry name" value="Gyrase/topoIV_suA_C"/>
</dbReference>
<evidence type="ECO:0000256" key="4">
    <source>
        <dbReference type="ARBA" id="ARBA00023029"/>
    </source>
</evidence>
<evidence type="ECO:0000256" key="3">
    <source>
        <dbReference type="ARBA" id="ARBA00022475"/>
    </source>
</evidence>
<name>A0A449B519_9BACT</name>
<dbReference type="InterPro" id="IPR006691">
    <property type="entry name" value="GyrA/parC_rep"/>
</dbReference>
<feature type="domain" description="Topo IIA-type catalytic" evidence="9">
    <location>
        <begin position="42"/>
        <end position="508"/>
    </location>
</feature>
<organism evidence="10 11">
    <name type="scientific">Mycoplasmopsis maculosa</name>
    <dbReference type="NCBI Taxonomy" id="114885"/>
    <lineage>
        <taxon>Bacteria</taxon>
        <taxon>Bacillati</taxon>
        <taxon>Mycoplasmatota</taxon>
        <taxon>Mycoplasmoidales</taxon>
        <taxon>Metamycoplasmataceae</taxon>
        <taxon>Mycoplasmopsis</taxon>
    </lineage>
</organism>
<dbReference type="CDD" id="cd00187">
    <property type="entry name" value="TOP4c"/>
    <property type="match status" value="1"/>
</dbReference>
<dbReference type="GO" id="GO:0034335">
    <property type="term" value="F:DNA negative supercoiling activity"/>
    <property type="evidence" value="ECO:0007669"/>
    <property type="project" value="UniProtKB-ARBA"/>
</dbReference>
<proteinExistence type="predicted"/>
<dbReference type="PANTHER" id="PTHR43493:SF9">
    <property type="entry name" value="DNA TOPOISOMERASE 4 SUBUNIT A"/>
    <property type="match status" value="1"/>
</dbReference>
<dbReference type="GO" id="GO:0005524">
    <property type="term" value="F:ATP binding"/>
    <property type="evidence" value="ECO:0007669"/>
    <property type="project" value="InterPro"/>
</dbReference>
<evidence type="ECO:0000256" key="6">
    <source>
        <dbReference type="ARBA" id="ARBA00023136"/>
    </source>
</evidence>
<evidence type="ECO:0000313" key="10">
    <source>
        <dbReference type="EMBL" id="VEU75669.1"/>
    </source>
</evidence>